<sequence>MALSKTKLSFFRKFLQKKTREQEGRFFVEGWHLLDEAMKAGCRLHAVIFDPEARREASEDAVLGTALEEAEEAYEGMASQLAQLSDTKASQGVLALVDRVGCGFAELLAELPQSGPARLVVLDALGDPGNCGAIVRSCDWFGMDGVVLGRGCAELENGKTVRSTMGGLFHLPVAVGVDLVEAVSVLRKRGIQVFTTELDETAVSLSDFAFPDRCAIVVGNEARGVSAEVSAAADGKLFAPRFGRGESLNAAAAASVFLAKWRV</sequence>
<keyword evidence="3" id="KW-0808">Transferase</keyword>
<evidence type="ECO:0000256" key="3">
    <source>
        <dbReference type="ARBA" id="ARBA00022679"/>
    </source>
</evidence>
<comment type="similarity">
    <text evidence="1">Belongs to the class IV-like SAM-binding methyltransferase superfamily. RNA methyltransferase TrmH family.</text>
</comment>
<dbReference type="CDD" id="cd18095">
    <property type="entry name" value="SpoU-like_rRNA-MTase"/>
    <property type="match status" value="1"/>
</dbReference>
<comment type="caution">
    <text evidence="5">The sequence shown here is derived from an EMBL/GenBank/DDBJ whole genome shotgun (WGS) entry which is preliminary data.</text>
</comment>
<evidence type="ECO:0000313" key="6">
    <source>
        <dbReference type="Proteomes" id="UP000622317"/>
    </source>
</evidence>
<reference evidence="5" key="1">
    <citation type="submission" date="2020-09" db="EMBL/GenBank/DDBJ databases">
        <title>Pelagicoccus enzymogenes sp. nov. with an EPS production, isolated from marine sediment.</title>
        <authorList>
            <person name="Feng X."/>
        </authorList>
    </citation>
    <scope>NUCLEOTIDE SEQUENCE</scope>
    <source>
        <strain evidence="5">NFK12</strain>
    </source>
</reference>
<dbReference type="InterPro" id="IPR029028">
    <property type="entry name" value="Alpha/beta_knot_MTases"/>
</dbReference>
<dbReference type="GO" id="GO:0005737">
    <property type="term" value="C:cytoplasm"/>
    <property type="evidence" value="ECO:0007669"/>
    <property type="project" value="UniProtKB-ARBA"/>
</dbReference>
<evidence type="ECO:0000256" key="2">
    <source>
        <dbReference type="ARBA" id="ARBA00022603"/>
    </source>
</evidence>
<feature type="domain" description="RNA 2-O ribose methyltransferase substrate binding" evidence="4">
    <location>
        <begin position="27"/>
        <end position="103"/>
    </location>
</feature>
<dbReference type="InterPro" id="IPR029064">
    <property type="entry name" value="Ribosomal_eL30-like_sf"/>
</dbReference>
<accession>A0A927IFX1</accession>
<dbReference type="Gene3D" id="3.40.1280.10">
    <property type="match status" value="1"/>
</dbReference>
<dbReference type="AlphaFoldDB" id="A0A927IFX1"/>
<dbReference type="InterPro" id="IPR053888">
    <property type="entry name" value="MRM3-like_sub_bind"/>
</dbReference>
<dbReference type="GO" id="GO:0006396">
    <property type="term" value="P:RNA processing"/>
    <property type="evidence" value="ECO:0007669"/>
    <property type="project" value="InterPro"/>
</dbReference>
<dbReference type="Gene3D" id="3.30.1330.30">
    <property type="match status" value="1"/>
</dbReference>
<dbReference type="EMBL" id="JACYFG010000006">
    <property type="protein sequence ID" value="MBD5778531.1"/>
    <property type="molecule type" value="Genomic_DNA"/>
</dbReference>
<dbReference type="SUPFAM" id="SSF75217">
    <property type="entry name" value="alpha/beta knot"/>
    <property type="match status" value="1"/>
</dbReference>
<dbReference type="InterPro" id="IPR051259">
    <property type="entry name" value="rRNA_Methyltransferase"/>
</dbReference>
<proteinExistence type="inferred from homology"/>
<gene>
    <name evidence="5" type="ORF">IEN85_03440</name>
</gene>
<keyword evidence="2 5" id="KW-0489">Methyltransferase</keyword>
<keyword evidence="6" id="KW-1185">Reference proteome</keyword>
<dbReference type="PANTHER" id="PTHR43191:SF2">
    <property type="entry name" value="RRNA METHYLTRANSFERASE 3, MITOCHONDRIAL"/>
    <property type="match status" value="1"/>
</dbReference>
<dbReference type="RefSeq" id="WP_191615668.1">
    <property type="nucleotide sequence ID" value="NZ_JACYFG010000006.1"/>
</dbReference>
<dbReference type="InterPro" id="IPR029026">
    <property type="entry name" value="tRNA_m1G_MTases_N"/>
</dbReference>
<evidence type="ECO:0000256" key="1">
    <source>
        <dbReference type="ARBA" id="ARBA00007228"/>
    </source>
</evidence>
<dbReference type="PANTHER" id="PTHR43191">
    <property type="entry name" value="RRNA METHYLTRANSFERASE 3"/>
    <property type="match status" value="1"/>
</dbReference>
<dbReference type="Pfam" id="PF22435">
    <property type="entry name" value="MRM3-like_sub_bind"/>
    <property type="match status" value="1"/>
</dbReference>
<dbReference type="Pfam" id="PF00588">
    <property type="entry name" value="SpoU_methylase"/>
    <property type="match status" value="1"/>
</dbReference>
<evidence type="ECO:0000259" key="4">
    <source>
        <dbReference type="SMART" id="SM00967"/>
    </source>
</evidence>
<organism evidence="5 6">
    <name type="scientific">Pelagicoccus enzymogenes</name>
    <dbReference type="NCBI Taxonomy" id="2773457"/>
    <lineage>
        <taxon>Bacteria</taxon>
        <taxon>Pseudomonadati</taxon>
        <taxon>Verrucomicrobiota</taxon>
        <taxon>Opitutia</taxon>
        <taxon>Puniceicoccales</taxon>
        <taxon>Pelagicoccaceae</taxon>
        <taxon>Pelagicoccus</taxon>
    </lineage>
</organism>
<dbReference type="SMART" id="SM00967">
    <property type="entry name" value="SpoU_sub_bind"/>
    <property type="match status" value="1"/>
</dbReference>
<protein>
    <submittedName>
        <fullName evidence="5">RNA methyltransferase</fullName>
    </submittedName>
</protein>
<dbReference type="SUPFAM" id="SSF55315">
    <property type="entry name" value="L30e-like"/>
    <property type="match status" value="1"/>
</dbReference>
<dbReference type="GO" id="GO:0008173">
    <property type="term" value="F:RNA methyltransferase activity"/>
    <property type="evidence" value="ECO:0007669"/>
    <property type="project" value="InterPro"/>
</dbReference>
<dbReference type="GO" id="GO:0003723">
    <property type="term" value="F:RNA binding"/>
    <property type="evidence" value="ECO:0007669"/>
    <property type="project" value="InterPro"/>
</dbReference>
<dbReference type="InterPro" id="IPR001537">
    <property type="entry name" value="SpoU_MeTrfase"/>
</dbReference>
<evidence type="ECO:0000313" key="5">
    <source>
        <dbReference type="EMBL" id="MBD5778531.1"/>
    </source>
</evidence>
<dbReference type="Proteomes" id="UP000622317">
    <property type="component" value="Unassembled WGS sequence"/>
</dbReference>
<dbReference type="InterPro" id="IPR013123">
    <property type="entry name" value="SpoU_subst-bd"/>
</dbReference>
<dbReference type="GO" id="GO:0032259">
    <property type="term" value="P:methylation"/>
    <property type="evidence" value="ECO:0007669"/>
    <property type="project" value="UniProtKB-KW"/>
</dbReference>
<name>A0A927IFX1_9BACT</name>